<dbReference type="EMBL" id="JAFBFC010000014">
    <property type="protein sequence ID" value="MBM7705078.1"/>
    <property type="molecule type" value="Genomic_DNA"/>
</dbReference>
<sequence>MMKRTPLFMGFVYMFMGALFTYLAIQSTRTSETIWSFTTIVLMLVATFDFSVALRVFLLHQKIKKIQNNQKK</sequence>
<dbReference type="RefSeq" id="WP_378912278.1">
    <property type="nucleotide sequence ID" value="NZ_JBHLXS010000001.1"/>
</dbReference>
<dbReference type="Pfam" id="PF14146">
    <property type="entry name" value="DUF4305"/>
    <property type="match status" value="1"/>
</dbReference>
<comment type="caution">
    <text evidence="2">The sequence shown here is derived from an EMBL/GenBank/DDBJ whole genome shotgun (WGS) entry which is preliminary data.</text>
</comment>
<feature type="transmembrane region" description="Helical" evidence="1">
    <location>
        <begin position="37"/>
        <end position="58"/>
    </location>
</feature>
<evidence type="ECO:0000256" key="1">
    <source>
        <dbReference type="SAM" id="Phobius"/>
    </source>
</evidence>
<accession>A0ABS2R0U5</accession>
<evidence type="ECO:0000313" key="3">
    <source>
        <dbReference type="Proteomes" id="UP000809829"/>
    </source>
</evidence>
<name>A0ABS2R0U5_9BACI</name>
<evidence type="ECO:0000313" key="2">
    <source>
        <dbReference type="EMBL" id="MBM7705078.1"/>
    </source>
</evidence>
<keyword evidence="1" id="KW-1133">Transmembrane helix</keyword>
<organism evidence="2 3">
    <name type="scientific">Priestia iocasae</name>
    <dbReference type="NCBI Taxonomy" id="2291674"/>
    <lineage>
        <taxon>Bacteria</taxon>
        <taxon>Bacillati</taxon>
        <taxon>Bacillota</taxon>
        <taxon>Bacilli</taxon>
        <taxon>Bacillales</taxon>
        <taxon>Bacillaceae</taxon>
        <taxon>Priestia</taxon>
    </lineage>
</organism>
<feature type="transmembrane region" description="Helical" evidence="1">
    <location>
        <begin position="7"/>
        <end position="25"/>
    </location>
</feature>
<gene>
    <name evidence="2" type="ORF">JOC83_003987</name>
</gene>
<protein>
    <submittedName>
        <fullName evidence="2">Drug/metabolite transporter (DMT)-like permease</fullName>
    </submittedName>
</protein>
<keyword evidence="3" id="KW-1185">Reference proteome</keyword>
<proteinExistence type="predicted"/>
<dbReference type="InterPro" id="IPR025426">
    <property type="entry name" value="DUF4305"/>
</dbReference>
<keyword evidence="1" id="KW-0472">Membrane</keyword>
<keyword evidence="1" id="KW-0812">Transmembrane</keyword>
<dbReference type="Proteomes" id="UP000809829">
    <property type="component" value="Unassembled WGS sequence"/>
</dbReference>
<reference evidence="2 3" key="1">
    <citation type="submission" date="2021-01" db="EMBL/GenBank/DDBJ databases">
        <title>Genomic Encyclopedia of Type Strains, Phase IV (KMG-IV): sequencing the most valuable type-strain genomes for metagenomic binning, comparative biology and taxonomic classification.</title>
        <authorList>
            <person name="Goeker M."/>
        </authorList>
    </citation>
    <scope>NUCLEOTIDE SEQUENCE [LARGE SCALE GENOMIC DNA]</scope>
    <source>
        <strain evidence="2 3">DSM 104297</strain>
    </source>
</reference>